<dbReference type="PANTHER" id="PTHR38790">
    <property type="entry name" value="2EXR DOMAIN-CONTAINING PROTEIN-RELATED"/>
    <property type="match status" value="1"/>
</dbReference>
<accession>A0A6A5S9S5</accession>
<dbReference type="EMBL" id="ML976192">
    <property type="protein sequence ID" value="KAF1936370.1"/>
    <property type="molecule type" value="Genomic_DNA"/>
</dbReference>
<evidence type="ECO:0000313" key="2">
    <source>
        <dbReference type="EMBL" id="KAF1936370.1"/>
    </source>
</evidence>
<evidence type="ECO:0000259" key="1">
    <source>
        <dbReference type="Pfam" id="PF24864"/>
    </source>
</evidence>
<proteinExistence type="predicted"/>
<dbReference type="OrthoDB" id="62952at2759"/>
<protein>
    <recommendedName>
        <fullName evidence="1">DUF7730 domain-containing protein</fullName>
    </recommendedName>
</protein>
<evidence type="ECO:0000313" key="3">
    <source>
        <dbReference type="Proteomes" id="UP000800038"/>
    </source>
</evidence>
<dbReference type="InterPro" id="IPR056632">
    <property type="entry name" value="DUF7730"/>
</dbReference>
<sequence length="227" mass="26759">MNAEMRSLQESKLKSRLLQLPGELRNKIYAYLFHDRIWHIQDNRALPAAHCDELYHCTRPKSILYKPELHRNPLALLRVNRQIYYETRSLPYSQSEFYLHDKPTFDTWIFSRQQFQLDCIHTLQLRCNMFVTLGWTGGEIAGATWPLDGHVHDERLLALRLPSLEQVHVHVRVFAQRDVTKGFPTKASREEQVEYARERMGWTDLARTSDDVWGYVQLTAHGVPEML</sequence>
<dbReference type="Proteomes" id="UP000800038">
    <property type="component" value="Unassembled WGS sequence"/>
</dbReference>
<dbReference type="AlphaFoldDB" id="A0A6A5S9S5"/>
<organism evidence="2 3">
    <name type="scientific">Clathrospora elynae</name>
    <dbReference type="NCBI Taxonomy" id="706981"/>
    <lineage>
        <taxon>Eukaryota</taxon>
        <taxon>Fungi</taxon>
        <taxon>Dikarya</taxon>
        <taxon>Ascomycota</taxon>
        <taxon>Pezizomycotina</taxon>
        <taxon>Dothideomycetes</taxon>
        <taxon>Pleosporomycetidae</taxon>
        <taxon>Pleosporales</taxon>
        <taxon>Diademaceae</taxon>
        <taxon>Clathrospora</taxon>
    </lineage>
</organism>
<keyword evidence="3" id="KW-1185">Reference proteome</keyword>
<name>A0A6A5S9S5_9PLEO</name>
<dbReference type="Pfam" id="PF24864">
    <property type="entry name" value="DUF7730"/>
    <property type="match status" value="1"/>
</dbReference>
<reference evidence="2" key="1">
    <citation type="journal article" date="2020" name="Stud. Mycol.">
        <title>101 Dothideomycetes genomes: a test case for predicting lifestyles and emergence of pathogens.</title>
        <authorList>
            <person name="Haridas S."/>
            <person name="Albert R."/>
            <person name="Binder M."/>
            <person name="Bloem J."/>
            <person name="Labutti K."/>
            <person name="Salamov A."/>
            <person name="Andreopoulos B."/>
            <person name="Baker S."/>
            <person name="Barry K."/>
            <person name="Bills G."/>
            <person name="Bluhm B."/>
            <person name="Cannon C."/>
            <person name="Castanera R."/>
            <person name="Culley D."/>
            <person name="Daum C."/>
            <person name="Ezra D."/>
            <person name="Gonzalez J."/>
            <person name="Henrissat B."/>
            <person name="Kuo A."/>
            <person name="Liang C."/>
            <person name="Lipzen A."/>
            <person name="Lutzoni F."/>
            <person name="Magnuson J."/>
            <person name="Mondo S."/>
            <person name="Nolan M."/>
            <person name="Ohm R."/>
            <person name="Pangilinan J."/>
            <person name="Park H.-J."/>
            <person name="Ramirez L."/>
            <person name="Alfaro M."/>
            <person name="Sun H."/>
            <person name="Tritt A."/>
            <person name="Yoshinaga Y."/>
            <person name="Zwiers L.-H."/>
            <person name="Turgeon B."/>
            <person name="Goodwin S."/>
            <person name="Spatafora J."/>
            <person name="Crous P."/>
            <person name="Grigoriev I."/>
        </authorList>
    </citation>
    <scope>NUCLEOTIDE SEQUENCE</scope>
    <source>
        <strain evidence="2">CBS 161.51</strain>
    </source>
</reference>
<gene>
    <name evidence="2" type="ORF">EJ02DRAFT_470488</name>
</gene>
<feature type="domain" description="DUF7730" evidence="1">
    <location>
        <begin position="13"/>
        <end position="133"/>
    </location>
</feature>